<dbReference type="PANTHER" id="PTHR32401">
    <property type="entry name" value="CONCANAVALIN A-LIKE LECTIN FAMILY PROTEIN"/>
    <property type="match status" value="1"/>
</dbReference>
<dbReference type="GO" id="GO:0030246">
    <property type="term" value="F:carbohydrate binding"/>
    <property type="evidence" value="ECO:0007669"/>
    <property type="project" value="UniProtKB-KW"/>
</dbReference>
<name>A0A540M4H6_MALBA</name>
<dbReference type="AlphaFoldDB" id="A0A540M4H6"/>
<evidence type="ECO:0000313" key="5">
    <source>
        <dbReference type="EMBL" id="TQD93653.1"/>
    </source>
</evidence>
<comment type="similarity">
    <text evidence="1">Belongs to the leguminous lectin family.</text>
</comment>
<dbReference type="InterPro" id="IPR001220">
    <property type="entry name" value="Legume_lectin_dom"/>
</dbReference>
<dbReference type="InterPro" id="IPR050258">
    <property type="entry name" value="Leguminous_Lectin"/>
</dbReference>
<organism evidence="5 6">
    <name type="scientific">Malus baccata</name>
    <name type="common">Siberian crab apple</name>
    <name type="synonym">Pyrus baccata</name>
    <dbReference type="NCBI Taxonomy" id="106549"/>
    <lineage>
        <taxon>Eukaryota</taxon>
        <taxon>Viridiplantae</taxon>
        <taxon>Streptophyta</taxon>
        <taxon>Embryophyta</taxon>
        <taxon>Tracheophyta</taxon>
        <taxon>Spermatophyta</taxon>
        <taxon>Magnoliopsida</taxon>
        <taxon>eudicotyledons</taxon>
        <taxon>Gunneridae</taxon>
        <taxon>Pentapetalae</taxon>
        <taxon>rosids</taxon>
        <taxon>fabids</taxon>
        <taxon>Rosales</taxon>
        <taxon>Rosaceae</taxon>
        <taxon>Amygdaloideae</taxon>
        <taxon>Maleae</taxon>
        <taxon>Malus</taxon>
    </lineage>
</organism>
<feature type="signal peptide" evidence="3">
    <location>
        <begin position="1"/>
        <end position="25"/>
    </location>
</feature>
<dbReference type="EMBL" id="VIEB01000361">
    <property type="protein sequence ID" value="TQD93653.1"/>
    <property type="molecule type" value="Genomic_DNA"/>
</dbReference>
<dbReference type="Pfam" id="PF00139">
    <property type="entry name" value="Lectin_legB"/>
    <property type="match status" value="1"/>
</dbReference>
<protein>
    <recommendedName>
        <fullName evidence="4">Legume lectin domain-containing protein</fullName>
    </recommendedName>
</protein>
<dbReference type="SUPFAM" id="SSF49899">
    <property type="entry name" value="Concanavalin A-like lectins/glucanases"/>
    <property type="match status" value="1"/>
</dbReference>
<dbReference type="PANTHER" id="PTHR32401:SF16">
    <property type="entry name" value="CONCANAVALIN A-LIKE LECTIN FAMILY PROTEIN"/>
    <property type="match status" value="1"/>
</dbReference>
<dbReference type="STRING" id="106549.A0A540M4H6"/>
<gene>
    <name evidence="5" type="ORF">C1H46_020756</name>
</gene>
<evidence type="ECO:0000256" key="3">
    <source>
        <dbReference type="SAM" id="SignalP"/>
    </source>
</evidence>
<keyword evidence="6" id="KW-1185">Reference proteome</keyword>
<reference evidence="5 6" key="1">
    <citation type="journal article" date="2019" name="G3 (Bethesda)">
        <title>Sequencing of a Wild Apple (Malus baccata) Genome Unravels the Differences Between Cultivated and Wild Apple Species Regarding Disease Resistance and Cold Tolerance.</title>
        <authorList>
            <person name="Chen X."/>
        </authorList>
    </citation>
    <scope>NUCLEOTIDE SEQUENCE [LARGE SCALE GENOMIC DNA]</scope>
    <source>
        <strain evidence="6">cv. Shandingzi</strain>
        <tissue evidence="5">Leaves</tissue>
    </source>
</reference>
<keyword evidence="2" id="KW-0430">Lectin</keyword>
<proteinExistence type="inferred from homology"/>
<dbReference type="Gene3D" id="2.60.120.200">
    <property type="match status" value="1"/>
</dbReference>
<evidence type="ECO:0000259" key="4">
    <source>
        <dbReference type="Pfam" id="PF00139"/>
    </source>
</evidence>
<dbReference type="Proteomes" id="UP000315295">
    <property type="component" value="Unassembled WGS sequence"/>
</dbReference>
<evidence type="ECO:0000256" key="2">
    <source>
        <dbReference type="ARBA" id="ARBA00022734"/>
    </source>
</evidence>
<feature type="domain" description="Legume lectin" evidence="4">
    <location>
        <begin position="29"/>
        <end position="182"/>
    </location>
</feature>
<dbReference type="InterPro" id="IPR013320">
    <property type="entry name" value="ConA-like_dom_sf"/>
</dbReference>
<accession>A0A540M4H6</accession>
<feature type="chain" id="PRO_5021827587" description="Legume lectin domain-containing protein" evidence="3">
    <location>
        <begin position="26"/>
        <end position="183"/>
    </location>
</feature>
<sequence length="183" mass="19626">MVASSISTHFVTLDFLVFFLRTTFTASNSSFSFTDFDKVSNFGSYIALYGDAEVVNGRYAVQLTSSMSSSVGRAIYKNPIELYEGKPRKSVSFSTNFLFSIYNGGGDGLAFVMVLNGFNLSLFGFSLGNGKSKFKVAAVKFDALSDGNIHVGIEVGSSISAKNLDPSSGNKTQVLIDYEAGSN</sequence>
<keyword evidence="3" id="KW-0732">Signal</keyword>
<comment type="caution">
    <text evidence="5">The sequence shown here is derived from an EMBL/GenBank/DDBJ whole genome shotgun (WGS) entry which is preliminary data.</text>
</comment>
<evidence type="ECO:0000256" key="1">
    <source>
        <dbReference type="ARBA" id="ARBA00007606"/>
    </source>
</evidence>
<evidence type="ECO:0000313" key="6">
    <source>
        <dbReference type="Proteomes" id="UP000315295"/>
    </source>
</evidence>